<sequence length="159" mass="18175">MSCLCLLGSPSDEGMHQHGKIKTTSFRSQLPINSRCSRMDIQNVHGYSWFYYICEKMQTRMVPQLLQRNIHRLVHLSHSHRYFLHTCLLSQDLQLSAPISKPVIFVLMKSATTFIHSTTLSLICDMEVPCGNCGVFCSCNLEREYMVDVTKVSNAVMVE</sequence>
<organism evidence="1 2">
    <name type="scientific">Octopus vulgaris</name>
    <name type="common">Common octopus</name>
    <dbReference type="NCBI Taxonomy" id="6645"/>
    <lineage>
        <taxon>Eukaryota</taxon>
        <taxon>Metazoa</taxon>
        <taxon>Spiralia</taxon>
        <taxon>Lophotrochozoa</taxon>
        <taxon>Mollusca</taxon>
        <taxon>Cephalopoda</taxon>
        <taxon>Coleoidea</taxon>
        <taxon>Octopodiformes</taxon>
        <taxon>Octopoda</taxon>
        <taxon>Incirrata</taxon>
        <taxon>Octopodidae</taxon>
        <taxon>Octopus</taxon>
    </lineage>
</organism>
<protein>
    <submittedName>
        <fullName evidence="1">Uncharacterized protein</fullName>
    </submittedName>
</protein>
<dbReference type="EMBL" id="OX597815">
    <property type="protein sequence ID" value="CAI9718314.1"/>
    <property type="molecule type" value="Genomic_DNA"/>
</dbReference>
<dbReference type="AlphaFoldDB" id="A0AA36ALQ9"/>
<dbReference type="Proteomes" id="UP001162480">
    <property type="component" value="Chromosome 2"/>
</dbReference>
<evidence type="ECO:0000313" key="2">
    <source>
        <dbReference type="Proteomes" id="UP001162480"/>
    </source>
</evidence>
<keyword evidence="2" id="KW-1185">Reference proteome</keyword>
<accession>A0AA36ALQ9</accession>
<proteinExistence type="predicted"/>
<gene>
    <name evidence="1" type="ORF">OCTVUL_1B020697</name>
</gene>
<evidence type="ECO:0000313" key="1">
    <source>
        <dbReference type="EMBL" id="CAI9718314.1"/>
    </source>
</evidence>
<name>A0AA36ALQ9_OCTVU</name>
<reference evidence="1" key="1">
    <citation type="submission" date="2023-08" db="EMBL/GenBank/DDBJ databases">
        <authorList>
            <person name="Alioto T."/>
            <person name="Alioto T."/>
            <person name="Gomez Garrido J."/>
        </authorList>
    </citation>
    <scope>NUCLEOTIDE SEQUENCE</scope>
</reference>